<evidence type="ECO:0000256" key="4">
    <source>
        <dbReference type="ARBA" id="ARBA00022692"/>
    </source>
</evidence>
<dbReference type="EMBL" id="BABT02000026">
    <property type="protein sequence ID" value="GAA94036.1"/>
    <property type="molecule type" value="Genomic_DNA"/>
</dbReference>
<evidence type="ECO:0000256" key="12">
    <source>
        <dbReference type="ARBA" id="ARBA00023180"/>
    </source>
</evidence>
<evidence type="ECO:0000256" key="10">
    <source>
        <dbReference type="ARBA" id="ARBA00023049"/>
    </source>
</evidence>
<dbReference type="SUPFAM" id="SSF53187">
    <property type="entry name" value="Zn-dependent exopeptidases"/>
    <property type="match status" value="1"/>
</dbReference>
<feature type="transmembrane region" description="Helical" evidence="14">
    <location>
        <begin position="546"/>
        <end position="566"/>
    </location>
</feature>
<dbReference type="GO" id="GO:0046872">
    <property type="term" value="F:metal ion binding"/>
    <property type="evidence" value="ECO:0007669"/>
    <property type="project" value="UniProtKB-KW"/>
</dbReference>
<keyword evidence="18" id="KW-1185">Reference proteome</keyword>
<feature type="transmembrane region" description="Helical" evidence="14">
    <location>
        <begin position="381"/>
        <end position="399"/>
    </location>
</feature>
<dbReference type="FunCoup" id="G7DTX6">
    <property type="interactions" value="30"/>
</dbReference>
<keyword evidence="4 14" id="KW-0812">Transmembrane</keyword>
<dbReference type="InterPro" id="IPR053974">
    <property type="entry name" value="ERMP1_1-A_TM"/>
</dbReference>
<evidence type="ECO:0000313" key="18">
    <source>
        <dbReference type="Proteomes" id="UP000009131"/>
    </source>
</evidence>
<protein>
    <recommendedName>
        <fullName evidence="13">Peptide hydrolase</fullName>
        <ecNumber evidence="13">3.4.-.-</ecNumber>
    </recommendedName>
</protein>
<feature type="transmembrane region" description="Helical" evidence="14">
    <location>
        <begin position="406"/>
        <end position="430"/>
    </location>
</feature>
<reference evidence="17 18" key="1">
    <citation type="journal article" date="2011" name="J. Gen. Appl. Microbiol.">
        <title>Draft genome sequencing of the enigmatic basidiomycete Mixia osmundae.</title>
        <authorList>
            <person name="Nishida H."/>
            <person name="Nagatsuka Y."/>
            <person name="Sugiyama J."/>
        </authorList>
    </citation>
    <scope>NUCLEOTIDE SEQUENCE [LARGE SCALE GENOMIC DNA]</scope>
    <source>
        <strain evidence="18">CBS 9802 / IAM 14324 / JCM 22182 / KY 12970</strain>
    </source>
</reference>
<dbReference type="GO" id="GO:0006508">
    <property type="term" value="P:proteolysis"/>
    <property type="evidence" value="ECO:0007669"/>
    <property type="project" value="UniProtKB-KW"/>
</dbReference>
<proteinExistence type="inferred from homology"/>
<evidence type="ECO:0000256" key="5">
    <source>
        <dbReference type="ARBA" id="ARBA00022723"/>
    </source>
</evidence>
<dbReference type="eggNOG" id="KOG2194">
    <property type="taxonomic scope" value="Eukaryota"/>
</dbReference>
<sequence length="940" mass="102511">MARPSRYERSTGAAQTNGQSLSASSLLAWLAVYVGVLCYVAQKLHYALPTPNQALVSPVTGHSQFSEARALDVIKYLSEDVGYRIVGTKQMVEAVDYLLEQVRDLQRQLAASPLAGMHQIEVWHQKDDGAHLFDFMNKKVWKKYYQLDNVIVRLSDGTEESKRNAILVNSHLDSTLPSPGAADDGAGVGVMLETLRVMSSTDRRLYNSIVFLFNGAEESLQDASHLFITKHPLRHSIRAVINLEACGVAGPEILFQATSTKMVQAYSHVPYPYATVIASEIFSSGIILSDTDFRQFETYGNLTGLDMALVQDSYKYHTRLDVVEYIEPGALQHMGENTIAMLNWLTSQDVDISDITHSKDSVFFSALGGKVFVLFSKDQAAVGYSMLAALAVVTMSAKVRWQQKAAYALMTASIPISLLSGIVAANVVAVIQGNLLGRALSWFRHEHLCIYLFSFPALLGVTLVQHFTRRLAIRRGYVTHGDGTLEHAALVGTVTYYTVAALIGHSAGILSAYLFALSAAWALLVVVLNDYLLAPASKQGSRVANSAYFLGQLLPAIVGTEGLIGFLDLFVPLTGRVGADAPVDNIIATITSAVGIMCFPMLIPLMHRFGGGFIKRLWLFAIMATVTVIIVFSQPGWVVFTPGHPKRIFVLHMENTTTSPPAFALHTASADRAPFFKELVEEAARAVDIKGATPVMTDINDYVASWDVTYPVSQFLLSYEVPLPPAPASYHSPWAETFKIYAKDSRLNAVKQQRSLTIVIDHPGIIWSVIAFDGDVVAWDLPSPAERGHVRHHVKEASSYGNDKWTLDLTLQLDQPAFEAAQRQSQRLKGQRGDVSEADEALASLRIDFSGLDEQGMHPATSQNSAEKPGVAFFHQLDAALPANVDAMLLTAVGGVAASAGASRVSDSIHRESVDNCMPTTPKTSHLCKIKCTAGQRGQI</sequence>
<evidence type="ECO:0000259" key="16">
    <source>
        <dbReference type="Pfam" id="PF22249"/>
    </source>
</evidence>
<evidence type="ECO:0000256" key="14">
    <source>
        <dbReference type="SAM" id="Phobius"/>
    </source>
</evidence>
<evidence type="ECO:0000259" key="15">
    <source>
        <dbReference type="Pfam" id="PF04389"/>
    </source>
</evidence>
<gene>
    <name evidence="17" type="primary">Mo00683</name>
    <name evidence="17" type="ORF">E5Q_00683</name>
</gene>
<comment type="subcellular location">
    <subcellularLocation>
        <location evidence="2">Endoplasmic reticulum membrane</location>
        <topology evidence="2">Multi-pass membrane protein</topology>
    </subcellularLocation>
</comment>
<keyword evidence="6 13" id="KW-0378">Hydrolase</keyword>
<organism evidence="17 18">
    <name type="scientific">Mixia osmundae (strain CBS 9802 / IAM 14324 / JCM 22182 / KY 12970)</name>
    <dbReference type="NCBI Taxonomy" id="764103"/>
    <lineage>
        <taxon>Eukaryota</taxon>
        <taxon>Fungi</taxon>
        <taxon>Dikarya</taxon>
        <taxon>Basidiomycota</taxon>
        <taxon>Pucciniomycotina</taxon>
        <taxon>Mixiomycetes</taxon>
        <taxon>Mixiales</taxon>
        <taxon>Mixiaceae</taxon>
        <taxon>Mixia</taxon>
    </lineage>
</organism>
<dbReference type="InterPro" id="IPR007484">
    <property type="entry name" value="Peptidase_M28"/>
</dbReference>
<dbReference type="FunFam" id="3.40.630.10:FF:000097">
    <property type="entry name" value="Peptide hydrolase"/>
    <property type="match status" value="1"/>
</dbReference>
<evidence type="ECO:0000256" key="13">
    <source>
        <dbReference type="RuleBase" id="RU361240"/>
    </source>
</evidence>
<dbReference type="PANTHER" id="PTHR12147:SF22">
    <property type="entry name" value="ENDOPLASMIC RETICULUM METALLOPEPTIDASE 1"/>
    <property type="match status" value="1"/>
</dbReference>
<dbReference type="OrthoDB" id="76293at2759"/>
<evidence type="ECO:0000256" key="3">
    <source>
        <dbReference type="ARBA" id="ARBA00022670"/>
    </source>
</evidence>
<evidence type="ECO:0000256" key="7">
    <source>
        <dbReference type="ARBA" id="ARBA00022824"/>
    </source>
</evidence>
<keyword evidence="12" id="KW-0325">Glycoprotein</keyword>
<dbReference type="GO" id="GO:0008235">
    <property type="term" value="F:metalloexopeptidase activity"/>
    <property type="evidence" value="ECO:0007669"/>
    <property type="project" value="InterPro"/>
</dbReference>
<dbReference type="EC" id="3.4.-.-" evidence="13"/>
<evidence type="ECO:0000256" key="11">
    <source>
        <dbReference type="ARBA" id="ARBA00023136"/>
    </source>
</evidence>
<evidence type="ECO:0000256" key="1">
    <source>
        <dbReference type="ARBA" id="ARBA00001947"/>
    </source>
</evidence>
<dbReference type="HOGENOM" id="CLU_015120_0_0_1"/>
<feature type="transmembrane region" description="Helical" evidence="14">
    <location>
        <begin position="617"/>
        <end position="640"/>
    </location>
</feature>
<dbReference type="STRING" id="764103.G7DTX6"/>
<comment type="caution">
    <text evidence="17">The sequence shown here is derived from an EMBL/GenBank/DDBJ whole genome shotgun (WGS) entry which is preliminary data.</text>
</comment>
<keyword evidence="9 14" id="KW-1133">Transmembrane helix</keyword>
<dbReference type="PANTHER" id="PTHR12147">
    <property type="entry name" value="METALLOPEPTIDASE M28 FAMILY MEMBER"/>
    <property type="match status" value="1"/>
</dbReference>
<keyword evidence="5 13" id="KW-0479">Metal-binding</keyword>
<keyword evidence="10" id="KW-0482">Metalloprotease</keyword>
<dbReference type="InterPro" id="IPR045175">
    <property type="entry name" value="M28_fam"/>
</dbReference>
<feature type="transmembrane region" description="Helical" evidence="14">
    <location>
        <begin position="488"/>
        <end position="507"/>
    </location>
</feature>
<evidence type="ECO:0000256" key="8">
    <source>
        <dbReference type="ARBA" id="ARBA00022833"/>
    </source>
</evidence>
<evidence type="ECO:0000256" key="6">
    <source>
        <dbReference type="ARBA" id="ARBA00022801"/>
    </source>
</evidence>
<dbReference type="InParanoid" id="G7DTX6"/>
<dbReference type="GO" id="GO:0005789">
    <property type="term" value="C:endoplasmic reticulum membrane"/>
    <property type="evidence" value="ECO:0007669"/>
    <property type="project" value="UniProtKB-SubCell"/>
</dbReference>
<evidence type="ECO:0000256" key="9">
    <source>
        <dbReference type="ARBA" id="ARBA00022989"/>
    </source>
</evidence>
<keyword evidence="11 14" id="KW-0472">Membrane</keyword>
<feature type="transmembrane region" description="Helical" evidence="14">
    <location>
        <begin position="586"/>
        <end position="605"/>
    </location>
</feature>
<keyword evidence="7" id="KW-0256">Endoplasmic reticulum</keyword>
<feature type="domain" description="Peptidase M28" evidence="15">
    <location>
        <begin position="149"/>
        <end position="340"/>
    </location>
</feature>
<feature type="domain" description="Endoplasmic reticulum metallopeptidase 1/1-A TM" evidence="16">
    <location>
        <begin position="415"/>
        <end position="609"/>
    </location>
</feature>
<comment type="cofactor">
    <cofactor evidence="1">
        <name>Zn(2+)</name>
        <dbReference type="ChEBI" id="CHEBI:29105"/>
    </cofactor>
</comment>
<feature type="transmembrane region" description="Helical" evidence="14">
    <location>
        <begin position="450"/>
        <end position="467"/>
    </location>
</feature>
<dbReference type="AlphaFoldDB" id="G7DTX6"/>
<keyword evidence="8 13" id="KW-0862">Zinc</keyword>
<accession>G7DTX6</accession>
<comment type="similarity">
    <text evidence="13">Belongs to the peptidase M28 family.</text>
</comment>
<dbReference type="Pfam" id="PF04389">
    <property type="entry name" value="Peptidase_M28"/>
    <property type="match status" value="1"/>
</dbReference>
<name>G7DTX6_MIXOS</name>
<evidence type="ECO:0000313" key="17">
    <source>
        <dbReference type="EMBL" id="GAA94036.1"/>
    </source>
</evidence>
<keyword evidence="3 13" id="KW-0645">Protease</keyword>
<dbReference type="InterPro" id="IPR048024">
    <property type="entry name" value="Fxna-like_M28_dom"/>
</dbReference>
<dbReference type="Pfam" id="PF22249">
    <property type="entry name" value="ERMP1-TM"/>
    <property type="match status" value="1"/>
</dbReference>
<dbReference type="Gene3D" id="3.40.630.10">
    <property type="entry name" value="Zn peptidases"/>
    <property type="match status" value="1"/>
</dbReference>
<reference evidence="17 18" key="2">
    <citation type="journal article" date="2012" name="Open Biol.">
        <title>Characteristics of nucleosomes and linker DNA regions on the genome of the basidiomycete Mixia osmundae revealed by mono- and dinucleosome mapping.</title>
        <authorList>
            <person name="Nishida H."/>
            <person name="Kondo S."/>
            <person name="Matsumoto T."/>
            <person name="Suzuki Y."/>
            <person name="Yoshikawa H."/>
            <person name="Taylor T.D."/>
            <person name="Sugiyama J."/>
        </authorList>
    </citation>
    <scope>NUCLEOTIDE SEQUENCE [LARGE SCALE GENOMIC DNA]</scope>
    <source>
        <strain evidence="18">CBS 9802 / IAM 14324 / JCM 22182 / KY 12970</strain>
    </source>
</reference>
<feature type="transmembrane region" description="Helical" evidence="14">
    <location>
        <begin position="21"/>
        <end position="42"/>
    </location>
</feature>
<feature type="transmembrane region" description="Helical" evidence="14">
    <location>
        <begin position="513"/>
        <end position="534"/>
    </location>
</feature>
<evidence type="ECO:0000256" key="2">
    <source>
        <dbReference type="ARBA" id="ARBA00004477"/>
    </source>
</evidence>
<dbReference type="Proteomes" id="UP000009131">
    <property type="component" value="Unassembled WGS sequence"/>
</dbReference>
<dbReference type="CDD" id="cd03875">
    <property type="entry name" value="M28_Fxna_like"/>
    <property type="match status" value="1"/>
</dbReference>